<sequence>MDGFDADAVAAEIGAAFEAYERALGANDIEALAGFFWDDPRSTRLGPEGGFYGHAQITAFRRARDVSDTARELFETRIVALTPDLGTATTEYRRLASGRRGAQSQVWMRRPEGWRIVSAHVSLQP</sequence>
<dbReference type="Gene3D" id="3.10.450.50">
    <property type="match status" value="1"/>
</dbReference>
<dbReference type="KEGG" id="ppru:FDP22_20480"/>
<dbReference type="Proteomes" id="UP000305888">
    <property type="component" value="Plasmid pD4M1A"/>
</dbReference>
<dbReference type="CDD" id="cd00531">
    <property type="entry name" value="NTF2_like"/>
    <property type="match status" value="1"/>
</dbReference>
<proteinExistence type="predicted"/>
<dbReference type="SUPFAM" id="SSF54427">
    <property type="entry name" value="NTF2-like"/>
    <property type="match status" value="1"/>
</dbReference>
<dbReference type="Pfam" id="PF11533">
    <property type="entry name" value="AtzH-like"/>
    <property type="match status" value="1"/>
</dbReference>
<geneLocation type="plasmid" evidence="2">
    <name>pd4m1a</name>
</geneLocation>
<dbReference type="EMBL" id="CP040819">
    <property type="protein sequence ID" value="QDL94225.1"/>
    <property type="molecule type" value="Genomic_DNA"/>
</dbReference>
<evidence type="ECO:0000313" key="2">
    <source>
        <dbReference type="Proteomes" id="UP000305888"/>
    </source>
</evidence>
<dbReference type="InterPro" id="IPR032710">
    <property type="entry name" value="NTF2-like_dom_sf"/>
</dbReference>
<gene>
    <name evidence="1" type="ORF">FDP22_20480</name>
</gene>
<protein>
    <submittedName>
        <fullName evidence="1">DUF3225 domain-containing protein</fullName>
    </submittedName>
</protein>
<dbReference type="RefSeq" id="WP_138579574.1">
    <property type="nucleotide sequence ID" value="NZ_CP040819.1"/>
</dbReference>
<keyword evidence="1" id="KW-0614">Plasmid</keyword>
<organism evidence="1 2">
    <name type="scientific">Paroceanicella profunda</name>
    <dbReference type="NCBI Taxonomy" id="2579971"/>
    <lineage>
        <taxon>Bacteria</taxon>
        <taxon>Pseudomonadati</taxon>
        <taxon>Pseudomonadota</taxon>
        <taxon>Alphaproteobacteria</taxon>
        <taxon>Rhodobacterales</taxon>
        <taxon>Paracoccaceae</taxon>
        <taxon>Paroceanicella</taxon>
    </lineage>
</organism>
<evidence type="ECO:0000313" key="1">
    <source>
        <dbReference type="EMBL" id="QDL94225.1"/>
    </source>
</evidence>
<reference evidence="1 2" key="1">
    <citation type="submission" date="2019-06" db="EMBL/GenBank/DDBJ databases">
        <title>Genome sequence of Rhodobacteraceae bacterium D4M1.</title>
        <authorList>
            <person name="Cao J."/>
        </authorList>
    </citation>
    <scope>NUCLEOTIDE SEQUENCE [LARGE SCALE GENOMIC DNA]</scope>
    <source>
        <strain evidence="1 2">D4M1</strain>
        <plasmid evidence="2">pd4m1a</plasmid>
    </source>
</reference>
<name>A0A5B8G0I2_9RHOB</name>
<dbReference type="InterPro" id="IPR024507">
    <property type="entry name" value="AtzH-like"/>
</dbReference>
<accession>A0A5B8G0I2</accession>
<dbReference type="AlphaFoldDB" id="A0A5B8G0I2"/>
<keyword evidence="2" id="KW-1185">Reference proteome</keyword>
<dbReference type="OrthoDB" id="9791198at2"/>